<comment type="caution">
    <text evidence="1">The sequence shown here is derived from an EMBL/GenBank/DDBJ whole genome shotgun (WGS) entry which is preliminary data.</text>
</comment>
<evidence type="ECO:0000313" key="1">
    <source>
        <dbReference type="EMBL" id="SDJ55889.1"/>
    </source>
</evidence>
<protein>
    <submittedName>
        <fullName evidence="1">Uncharacterized protein</fullName>
    </submittedName>
</protein>
<organism evidence="1 2">
    <name type="scientific">Paraburkholderia steynii</name>
    <dbReference type="NCBI Taxonomy" id="1245441"/>
    <lineage>
        <taxon>Bacteria</taxon>
        <taxon>Pseudomonadati</taxon>
        <taxon>Pseudomonadota</taxon>
        <taxon>Betaproteobacteria</taxon>
        <taxon>Burkholderiales</taxon>
        <taxon>Burkholderiaceae</taxon>
        <taxon>Paraburkholderia</taxon>
    </lineage>
</organism>
<dbReference type="AlphaFoldDB" id="A0A7Z7BLY5"/>
<dbReference type="EMBL" id="FNDI01000063">
    <property type="protein sequence ID" value="SDJ55889.1"/>
    <property type="molecule type" value="Genomic_DNA"/>
</dbReference>
<gene>
    <name evidence="1" type="ORF">SAMN04487926_1634</name>
</gene>
<name>A0A7Z7BLY5_9BURK</name>
<proteinExistence type="predicted"/>
<evidence type="ECO:0000313" key="2">
    <source>
        <dbReference type="Proteomes" id="UP000198900"/>
    </source>
</evidence>
<keyword evidence="2" id="KW-1185">Reference proteome</keyword>
<accession>A0A7Z7BLY5</accession>
<reference evidence="1" key="1">
    <citation type="submission" date="2016-10" db="EMBL/GenBank/DDBJ databases">
        <authorList>
            <person name="Varghese N."/>
            <person name="Submissions S."/>
        </authorList>
    </citation>
    <scope>NUCLEOTIDE SEQUENCE [LARGE SCALE GENOMIC DNA]</scope>
    <source>
        <strain evidence="1">YR281</strain>
    </source>
</reference>
<sequence>MRIPRLYSCNGKALSTSEYFRNWCDGLPTPLADMQDGPYPSFAVLLRAGVHDDPAEFIARFAWGRLSSKADIRESGHRRRIRGDAIGAAPSPCASRALSRQRAASSNARAMPSPSSWLVGLPARMRPRLLAAIGSTTDRVATHDLELDLGDADEPKGIGALPRLGHHGRSVIQRRCLADFG</sequence>
<dbReference type="Proteomes" id="UP000198900">
    <property type="component" value="Unassembled WGS sequence"/>
</dbReference>